<feature type="domain" description="Protein kinase" evidence="1">
    <location>
        <begin position="349"/>
        <end position="600"/>
    </location>
</feature>
<reference evidence="2" key="1">
    <citation type="submission" date="2021-01" db="EMBL/GenBank/DDBJ databases">
        <authorList>
            <person name="Kaushik A."/>
        </authorList>
    </citation>
    <scope>NUCLEOTIDE SEQUENCE</scope>
    <source>
        <strain evidence="2">AG1-1C</strain>
    </source>
</reference>
<gene>
    <name evidence="2" type="ORF">RDB_LOCUS140125</name>
</gene>
<dbReference type="InterPro" id="IPR001245">
    <property type="entry name" value="Ser-Thr/Tyr_kinase_cat_dom"/>
</dbReference>
<dbReference type="InterPro" id="IPR008271">
    <property type="entry name" value="Ser/Thr_kinase_AS"/>
</dbReference>
<dbReference type="CDD" id="cd00180">
    <property type="entry name" value="PKc"/>
    <property type="match status" value="1"/>
</dbReference>
<dbReference type="SUPFAM" id="SSF56112">
    <property type="entry name" value="Protein kinase-like (PK-like)"/>
    <property type="match status" value="2"/>
</dbReference>
<dbReference type="PANTHER" id="PTHR44329">
    <property type="entry name" value="SERINE/THREONINE-PROTEIN KINASE TNNI3K-RELATED"/>
    <property type="match status" value="1"/>
</dbReference>
<dbReference type="InterPro" id="IPR057402">
    <property type="entry name" value="AIM3_BBC1_C"/>
</dbReference>
<protein>
    <recommendedName>
        <fullName evidence="1">Protein kinase domain-containing protein</fullName>
    </recommendedName>
</protein>
<dbReference type="EMBL" id="CAJMWS010000482">
    <property type="protein sequence ID" value="CAE6447284.1"/>
    <property type="molecule type" value="Genomic_DNA"/>
</dbReference>
<dbReference type="Pfam" id="PF00069">
    <property type="entry name" value="Pkinase"/>
    <property type="match status" value="1"/>
</dbReference>
<feature type="domain" description="Protein kinase" evidence="1">
    <location>
        <begin position="1"/>
        <end position="274"/>
    </location>
</feature>
<dbReference type="AlphaFoldDB" id="A0A8H3B3Z3"/>
<comment type="caution">
    <text evidence="2">The sequence shown here is derived from an EMBL/GenBank/DDBJ whole genome shotgun (WGS) entry which is preliminary data.</text>
</comment>
<dbReference type="Gene3D" id="3.30.200.20">
    <property type="entry name" value="Phosphorylase Kinase, domain 1"/>
    <property type="match status" value="1"/>
</dbReference>
<proteinExistence type="predicted"/>
<dbReference type="SMART" id="SM00220">
    <property type="entry name" value="S_TKc"/>
    <property type="match status" value="1"/>
</dbReference>
<accession>A0A8H3B3Z3</accession>
<name>A0A8H3B3Z3_9AGAM</name>
<dbReference type="PROSITE" id="PS50011">
    <property type="entry name" value="PROTEIN_KINASE_DOM"/>
    <property type="match status" value="2"/>
</dbReference>
<sequence>MVPDVTAALDPHFVFPDFHDFTFCEGRLRNGTSVTIKACKSINPTDKQDNLKQQKRMQEMINVWARCRHPNVVELVGKAIFRKHPAAVFKGHIDSRILKYLAYQPKADCYELSAQISEGVAYLHNSGIIHGHLSSDHIIVSDGIARILPYLVFMSTTNEVTDDPHVAASPHWLAPRSVSEEGKRMLAGDIYSLGVETINERVQHPNASGIPIRQNTGKGVLPSRPIGALPESDAGNAVWDILSKCWSHNLTERPSADDVCDIVRDEGEQLEKTLTKTNLDAFSSSDFRQSPFDLASIQVELTPCDLAEGVAFKPFSLVIKEDTTVSDLVEYYERRGLMNYTDLLEQVRIDTTTPFADGALANVYKVRISNSKYVAVKCVKHESPYKKLKRAARELSCWSSYKHKNILPILGFAVVKGHLAMVSPWMKNGYVTEYVANNRGCDRSGLCIQLARAITYLHEHDIVHGDIKGPNVLISDTGIIKVTDFGVSIMDHQEIKFSSTSSRSGTQRWLASESMPGAIWRLLNRCWEGDWSERPTSKRVYEDLRFYTFINTLPPGPKPDSDTLMVLSKKIGAKVRQSAITLAENRNDAAIAERTGTGFVTAVLAGVDNAYRDSYGWPIFTQNEKTVQHSSSDIMPGDIVVMTDILFKRRKFGGLESYTMSAGGELVGVVDEYEAKKRKLKVWNPFSWSPVYPADKPVSYRLNDLKSGIIQVYRLADNF</sequence>
<dbReference type="InterPro" id="IPR000719">
    <property type="entry name" value="Prot_kinase_dom"/>
</dbReference>
<dbReference type="InterPro" id="IPR011009">
    <property type="entry name" value="Kinase-like_dom_sf"/>
</dbReference>
<dbReference type="InterPro" id="IPR051681">
    <property type="entry name" value="Ser/Thr_Kinases-Pseudokinases"/>
</dbReference>
<evidence type="ECO:0000259" key="1">
    <source>
        <dbReference type="PROSITE" id="PS50011"/>
    </source>
</evidence>
<dbReference type="GO" id="GO:0005524">
    <property type="term" value="F:ATP binding"/>
    <property type="evidence" value="ECO:0007669"/>
    <property type="project" value="InterPro"/>
</dbReference>
<dbReference type="PROSITE" id="PS00108">
    <property type="entry name" value="PROTEIN_KINASE_ST"/>
    <property type="match status" value="1"/>
</dbReference>
<dbReference type="Proteomes" id="UP000663846">
    <property type="component" value="Unassembled WGS sequence"/>
</dbReference>
<evidence type="ECO:0000313" key="3">
    <source>
        <dbReference type="Proteomes" id="UP000663846"/>
    </source>
</evidence>
<dbReference type="Gene3D" id="1.10.510.10">
    <property type="entry name" value="Transferase(Phosphotransferase) domain 1"/>
    <property type="match status" value="2"/>
</dbReference>
<dbReference type="Pfam" id="PF07714">
    <property type="entry name" value="PK_Tyr_Ser-Thr"/>
    <property type="match status" value="1"/>
</dbReference>
<evidence type="ECO:0000313" key="2">
    <source>
        <dbReference type="EMBL" id="CAE6447284.1"/>
    </source>
</evidence>
<dbReference type="Pfam" id="PF25459">
    <property type="entry name" value="AIM3_BBC1_C"/>
    <property type="match status" value="1"/>
</dbReference>
<dbReference type="GO" id="GO:0004674">
    <property type="term" value="F:protein serine/threonine kinase activity"/>
    <property type="evidence" value="ECO:0007669"/>
    <property type="project" value="TreeGrafter"/>
</dbReference>
<organism evidence="2 3">
    <name type="scientific">Rhizoctonia solani</name>
    <dbReference type="NCBI Taxonomy" id="456999"/>
    <lineage>
        <taxon>Eukaryota</taxon>
        <taxon>Fungi</taxon>
        <taxon>Dikarya</taxon>
        <taxon>Basidiomycota</taxon>
        <taxon>Agaricomycotina</taxon>
        <taxon>Agaricomycetes</taxon>
        <taxon>Cantharellales</taxon>
        <taxon>Ceratobasidiaceae</taxon>
        <taxon>Rhizoctonia</taxon>
    </lineage>
</organism>